<dbReference type="STRING" id="1447883.A0A2B7X800"/>
<proteinExistence type="predicted"/>
<evidence type="ECO:0000313" key="2">
    <source>
        <dbReference type="EMBL" id="PGH05000.1"/>
    </source>
</evidence>
<sequence length="333" mass="38468">MDMCNYLYVPHLESLRILRTRRHTLEQDLEEQREEMRLNVLLSREKTTRFLGSAYNGIMTQRKAAFRLSAPKIDQKFKNAVIDYLGAKDTKIRESRQCNIIGMCMVEDIKAAQLVLEDLGGDELAMLFGGEELVLSDPRNSIALYRNFKEAFDEGTIVIVPISPAAEHTTVRWACALVDESKRKHMALCHSGCILRWGDLDGRELNFFSNTRPGRRFLYFRFILAYLLAKRHRHVEFVHKVDRGEISWEIPGRYLNKSLLRAVGQNVSGTPLPPSIYEDYTFESDEKFGNADLILAARIRAFDLYTIKEAERKSKLDTWSSSDEEDSDEEEEE</sequence>
<dbReference type="OrthoDB" id="5386595at2759"/>
<dbReference type="Proteomes" id="UP000224634">
    <property type="component" value="Unassembled WGS sequence"/>
</dbReference>
<protein>
    <recommendedName>
        <fullName evidence="4">HNH nuclease domain-containing protein</fullName>
    </recommendedName>
</protein>
<keyword evidence="3" id="KW-1185">Reference proteome</keyword>
<accession>A0A2B7X800</accession>
<evidence type="ECO:0000256" key="1">
    <source>
        <dbReference type="SAM" id="MobiDB-lite"/>
    </source>
</evidence>
<comment type="caution">
    <text evidence="2">The sequence shown here is derived from an EMBL/GenBank/DDBJ whole genome shotgun (WGS) entry which is preliminary data.</text>
</comment>
<reference evidence="2 3" key="1">
    <citation type="submission" date="2017-10" db="EMBL/GenBank/DDBJ databases">
        <title>Comparative genomics in systemic dimorphic fungi from Ajellomycetaceae.</title>
        <authorList>
            <person name="Munoz J.F."/>
            <person name="Mcewen J.G."/>
            <person name="Clay O.K."/>
            <person name="Cuomo C.A."/>
        </authorList>
    </citation>
    <scope>NUCLEOTIDE SEQUENCE [LARGE SCALE GENOMIC DNA]</scope>
    <source>
        <strain evidence="2 3">UAMH7299</strain>
    </source>
</reference>
<organism evidence="2 3">
    <name type="scientific">Polytolypa hystricis (strain UAMH7299)</name>
    <dbReference type="NCBI Taxonomy" id="1447883"/>
    <lineage>
        <taxon>Eukaryota</taxon>
        <taxon>Fungi</taxon>
        <taxon>Dikarya</taxon>
        <taxon>Ascomycota</taxon>
        <taxon>Pezizomycotina</taxon>
        <taxon>Eurotiomycetes</taxon>
        <taxon>Eurotiomycetidae</taxon>
        <taxon>Onygenales</taxon>
        <taxon>Onygenales incertae sedis</taxon>
        <taxon>Polytolypa</taxon>
    </lineage>
</organism>
<evidence type="ECO:0000313" key="3">
    <source>
        <dbReference type="Proteomes" id="UP000224634"/>
    </source>
</evidence>
<dbReference type="AlphaFoldDB" id="A0A2B7X800"/>
<feature type="compositionally biased region" description="Acidic residues" evidence="1">
    <location>
        <begin position="322"/>
        <end position="333"/>
    </location>
</feature>
<evidence type="ECO:0008006" key="4">
    <source>
        <dbReference type="Google" id="ProtNLM"/>
    </source>
</evidence>
<gene>
    <name evidence="2" type="ORF">AJ80_08427</name>
</gene>
<dbReference type="EMBL" id="PDNA01000193">
    <property type="protein sequence ID" value="PGH05000.1"/>
    <property type="molecule type" value="Genomic_DNA"/>
</dbReference>
<name>A0A2B7X800_POLH7</name>
<feature type="region of interest" description="Disordered" evidence="1">
    <location>
        <begin position="314"/>
        <end position="333"/>
    </location>
</feature>